<evidence type="ECO:0000313" key="4">
    <source>
        <dbReference type="EnsemblPlants" id="AES69179"/>
    </source>
</evidence>
<feature type="region of interest" description="Disordered" evidence="2">
    <location>
        <begin position="412"/>
        <end position="449"/>
    </location>
</feature>
<accession>G7IWC8</accession>
<evidence type="ECO:0000256" key="2">
    <source>
        <dbReference type="SAM" id="MobiDB-lite"/>
    </source>
</evidence>
<reference evidence="3 5" key="2">
    <citation type="journal article" date="2014" name="BMC Genomics">
        <title>An improved genome release (version Mt4.0) for the model legume Medicago truncatula.</title>
        <authorList>
            <person name="Tang H."/>
            <person name="Krishnakumar V."/>
            <person name="Bidwell S."/>
            <person name="Rosen B."/>
            <person name="Chan A."/>
            <person name="Zhou S."/>
            <person name="Gentzbittel L."/>
            <person name="Childs K.L."/>
            <person name="Yandell M."/>
            <person name="Gundlach H."/>
            <person name="Mayer K.F."/>
            <person name="Schwartz D.C."/>
            <person name="Town C.D."/>
        </authorList>
    </citation>
    <scope>GENOME REANNOTATION</scope>
    <source>
        <strain evidence="4 5">cv. Jemalong A17</strain>
    </source>
</reference>
<keyword evidence="5" id="KW-1185">Reference proteome</keyword>
<dbReference type="AlphaFoldDB" id="G7IWC8"/>
<dbReference type="eggNOG" id="ENOG502SGF4">
    <property type="taxonomic scope" value="Eukaryota"/>
</dbReference>
<feature type="compositionally biased region" description="Polar residues" evidence="2">
    <location>
        <begin position="102"/>
        <end position="117"/>
    </location>
</feature>
<gene>
    <name evidence="3" type="ordered locus">MTR_3g023520</name>
</gene>
<dbReference type="HOGENOM" id="CLU_289754_0_0_1"/>
<organism evidence="3 5">
    <name type="scientific">Medicago truncatula</name>
    <name type="common">Barrel medic</name>
    <name type="synonym">Medicago tribuloides</name>
    <dbReference type="NCBI Taxonomy" id="3880"/>
    <lineage>
        <taxon>Eukaryota</taxon>
        <taxon>Viridiplantae</taxon>
        <taxon>Streptophyta</taxon>
        <taxon>Embryophyta</taxon>
        <taxon>Tracheophyta</taxon>
        <taxon>Spermatophyta</taxon>
        <taxon>Magnoliopsida</taxon>
        <taxon>eudicotyledons</taxon>
        <taxon>Gunneridae</taxon>
        <taxon>Pentapetalae</taxon>
        <taxon>rosids</taxon>
        <taxon>fabids</taxon>
        <taxon>Fabales</taxon>
        <taxon>Fabaceae</taxon>
        <taxon>Papilionoideae</taxon>
        <taxon>50 kb inversion clade</taxon>
        <taxon>NPAAA clade</taxon>
        <taxon>Hologalegina</taxon>
        <taxon>IRL clade</taxon>
        <taxon>Trifolieae</taxon>
        <taxon>Medicago</taxon>
    </lineage>
</organism>
<keyword evidence="1" id="KW-0175">Coiled coil</keyword>
<feature type="region of interest" description="Disordered" evidence="2">
    <location>
        <begin position="64"/>
        <end position="117"/>
    </location>
</feature>
<feature type="region of interest" description="Disordered" evidence="2">
    <location>
        <begin position="1"/>
        <end position="34"/>
    </location>
</feature>
<dbReference type="Proteomes" id="UP000002051">
    <property type="component" value="Chromosome 3"/>
</dbReference>
<feature type="coiled-coil region" evidence="1">
    <location>
        <begin position="558"/>
        <end position="595"/>
    </location>
</feature>
<sequence length="1058" mass="119890">MHSSNATSPPTPKTTENYCRKSKSEKRKPFRSNMTLLRKAMKKSMEKKGGKEAEIAKTLIRIKNKRSGDLRPRRRTFQFRPSRLSTMSDAHDSPITQPGVISPNSQDNSPGQISPNSEDNAPGLLCVLKHFILSQVGDSINEISNSINSLKEWFNFLVVNSVVNSKTCAGNKNKSTDQEKTTQTITKFAQPGQWRLEDGWICYGVVIYAQLNQTDFQNLSEVKWELVKIYYFGVNYGQLLKGVSDVVKWLPDECNGFSVKGFIKRCAIYVFTMISTMNSGQPCSDYDQQQCHPIKFACKGSIVVESEENEECLVSKKRPRPNLIKTNEPSDSMMPKINKKQLINAAQTSAKRKKRTKRVKSSHQAPREKMVMPNAQTTRETPRSTTMVCGSSILEQSQSPKISKKRLAKAALERKKMTKRVKSSQQTPKEKEVGGSSVTQPSPPTPNISADELSKYFSKVDFPTSVSLSIQEYIDKINSAFRGQIPTKQDEVTALMTLLFRLGSAKEVAFPQQIVFNQIALRLSDMLISSLEFKYQHQHATNDPQRLQEEKAFIKKVYAELDEEKKKTLKRQKKIEDKMTSLKEKQEKIKKELEQLKPKSLQLATTLKKINIKRTSLYTDLTRIDDELKPLLDQTPYLEIDFQREWEQIRASIEQTMASIHFPSIESSRPDVVEQQIAHIVEKSETALAEQPKVPQVGEVAIEENRLEDISTVSRPSLHQDEPSRPDVVEQQIVHIVENSKTTLIEHPEVPQVGEVAIEESRLEDISTVSRPSLHQDEPSRPDVVEQQIVHIVENSKTTLIEHPEVPQVGEVAIEESRLEDISTVSRPSLHQDEPSRPDVVEQQIVHVVENSETTLIEHLEVPQVGEVAIEENRLEDISTVSRPSLHQDEPSRPDVVEQQIVHAVENSETTLIEHLEVPQVGEVAIEENRLEDISTVSRPSLHQDEPSRPDVVEQQIVHIVENSETTLIEHLEVPQVGEVAIEENRLEDISTVSIPSLHQDELSRLDVVEQQIVHIVENSETTLIEHPEVPQVREVAIEENRLEDISTVSSPSLHQDE</sequence>
<evidence type="ECO:0000313" key="3">
    <source>
        <dbReference type="EMBL" id="AES69179.2"/>
    </source>
</evidence>
<feature type="compositionally biased region" description="Basic residues" evidence="2">
    <location>
        <begin position="20"/>
        <end position="30"/>
    </location>
</feature>
<reference evidence="3 5" key="1">
    <citation type="journal article" date="2011" name="Nature">
        <title>The Medicago genome provides insight into the evolution of rhizobial symbioses.</title>
        <authorList>
            <person name="Young N.D."/>
            <person name="Debelle F."/>
            <person name="Oldroyd G.E."/>
            <person name="Geurts R."/>
            <person name="Cannon S.B."/>
            <person name="Udvardi M.K."/>
            <person name="Benedito V.A."/>
            <person name="Mayer K.F."/>
            <person name="Gouzy J."/>
            <person name="Schoof H."/>
            <person name="Van de Peer Y."/>
            <person name="Proost S."/>
            <person name="Cook D.R."/>
            <person name="Meyers B.C."/>
            <person name="Spannagl M."/>
            <person name="Cheung F."/>
            <person name="De Mita S."/>
            <person name="Krishnakumar V."/>
            <person name="Gundlach H."/>
            <person name="Zhou S."/>
            <person name="Mudge J."/>
            <person name="Bharti A.K."/>
            <person name="Murray J.D."/>
            <person name="Naoumkina M.A."/>
            <person name="Rosen B."/>
            <person name="Silverstein K.A."/>
            <person name="Tang H."/>
            <person name="Rombauts S."/>
            <person name="Zhao P.X."/>
            <person name="Zhou P."/>
            <person name="Barbe V."/>
            <person name="Bardou P."/>
            <person name="Bechner M."/>
            <person name="Bellec A."/>
            <person name="Berger A."/>
            <person name="Berges H."/>
            <person name="Bidwell S."/>
            <person name="Bisseling T."/>
            <person name="Choisne N."/>
            <person name="Couloux A."/>
            <person name="Denny R."/>
            <person name="Deshpande S."/>
            <person name="Dai X."/>
            <person name="Doyle J.J."/>
            <person name="Dudez A.M."/>
            <person name="Farmer A.D."/>
            <person name="Fouteau S."/>
            <person name="Franken C."/>
            <person name="Gibelin C."/>
            <person name="Gish J."/>
            <person name="Goldstein S."/>
            <person name="Gonzalez A.J."/>
            <person name="Green P.J."/>
            <person name="Hallab A."/>
            <person name="Hartog M."/>
            <person name="Hua A."/>
            <person name="Humphray S.J."/>
            <person name="Jeong D.H."/>
            <person name="Jing Y."/>
            <person name="Jocker A."/>
            <person name="Kenton S.M."/>
            <person name="Kim D.J."/>
            <person name="Klee K."/>
            <person name="Lai H."/>
            <person name="Lang C."/>
            <person name="Lin S."/>
            <person name="Macmil S.L."/>
            <person name="Magdelenat G."/>
            <person name="Matthews L."/>
            <person name="McCorrison J."/>
            <person name="Monaghan E.L."/>
            <person name="Mun J.H."/>
            <person name="Najar F.Z."/>
            <person name="Nicholson C."/>
            <person name="Noirot C."/>
            <person name="O'Bleness M."/>
            <person name="Paule C.R."/>
            <person name="Poulain J."/>
            <person name="Prion F."/>
            <person name="Qin B."/>
            <person name="Qu C."/>
            <person name="Retzel E.F."/>
            <person name="Riddle C."/>
            <person name="Sallet E."/>
            <person name="Samain S."/>
            <person name="Samson N."/>
            <person name="Sanders I."/>
            <person name="Saurat O."/>
            <person name="Scarpelli C."/>
            <person name="Schiex T."/>
            <person name="Segurens B."/>
            <person name="Severin A.J."/>
            <person name="Sherrier D.J."/>
            <person name="Shi R."/>
            <person name="Sims S."/>
            <person name="Singer S.R."/>
            <person name="Sinharoy S."/>
            <person name="Sterck L."/>
            <person name="Viollet A."/>
            <person name="Wang B.B."/>
            <person name="Wang K."/>
            <person name="Wang M."/>
            <person name="Wang X."/>
            <person name="Warfsmann J."/>
            <person name="Weissenbach J."/>
            <person name="White D.D."/>
            <person name="White J.D."/>
            <person name="Wiley G.B."/>
            <person name="Wincker P."/>
            <person name="Xing Y."/>
            <person name="Yang L."/>
            <person name="Yao Z."/>
            <person name="Ying F."/>
            <person name="Zhai J."/>
            <person name="Zhou L."/>
            <person name="Zuber A."/>
            <person name="Denarie J."/>
            <person name="Dixon R.A."/>
            <person name="May G.D."/>
            <person name="Schwartz D.C."/>
            <person name="Rogers J."/>
            <person name="Quetier F."/>
            <person name="Town C.D."/>
            <person name="Roe B.A."/>
        </authorList>
    </citation>
    <scope>NUCLEOTIDE SEQUENCE [LARGE SCALE GENOMIC DNA]</scope>
    <source>
        <strain evidence="3">A17</strain>
        <strain evidence="4 5">cv. Jemalong A17</strain>
    </source>
</reference>
<feature type="compositionally biased region" description="Polar residues" evidence="2">
    <location>
        <begin position="1"/>
        <end position="17"/>
    </location>
</feature>
<reference evidence="4" key="3">
    <citation type="submission" date="2015-04" db="UniProtKB">
        <authorList>
            <consortium name="EnsemblPlants"/>
        </authorList>
    </citation>
    <scope>IDENTIFICATION</scope>
    <source>
        <strain evidence="4">cv. Jemalong A17</strain>
    </source>
</reference>
<dbReference type="EMBL" id="CM001219">
    <property type="protein sequence ID" value="AES69179.2"/>
    <property type="molecule type" value="Genomic_DNA"/>
</dbReference>
<feature type="compositionally biased region" description="Basic residues" evidence="2">
    <location>
        <begin position="350"/>
        <end position="361"/>
    </location>
</feature>
<evidence type="ECO:0000256" key="1">
    <source>
        <dbReference type="SAM" id="Coils"/>
    </source>
</evidence>
<protein>
    <submittedName>
        <fullName evidence="3">Liver stage antigen 3, putative</fullName>
    </submittedName>
</protein>
<accession>A0A0C3VCT5</accession>
<dbReference type="EnsemblPlants" id="AES69179">
    <property type="protein sequence ID" value="AES69179"/>
    <property type="gene ID" value="MTR_3g023520"/>
</dbReference>
<feature type="region of interest" description="Disordered" evidence="2">
    <location>
        <begin position="346"/>
        <end position="387"/>
    </location>
</feature>
<proteinExistence type="predicted"/>
<evidence type="ECO:0000313" key="5">
    <source>
        <dbReference type="Proteomes" id="UP000002051"/>
    </source>
</evidence>
<dbReference type="PaxDb" id="3880-AES69179"/>
<feature type="compositionally biased region" description="Polar residues" evidence="2">
    <location>
        <begin position="374"/>
        <end position="387"/>
    </location>
</feature>
<name>G7IWC8_MEDTR</name>